<comment type="caution">
    <text evidence="1">The sequence shown here is derived from an EMBL/GenBank/DDBJ whole genome shotgun (WGS) entry which is preliminary data.</text>
</comment>
<name>A0A3M2YIG4_PSEYM</name>
<evidence type="ECO:0000313" key="1">
    <source>
        <dbReference type="EMBL" id="RML75742.1"/>
    </source>
</evidence>
<gene>
    <name evidence="1" type="ORF">APX70_200029</name>
</gene>
<sequence>MRRVEAFARIGHAQHAFLEAHGNCSVVGIFGGIAQQVANGDAQHRLRHAQAERLVDVHRKLHGFAVQQVLVILDQAGQQAVQFDRVVRA</sequence>
<proteinExistence type="predicted"/>
<dbReference type="Proteomes" id="UP000282378">
    <property type="component" value="Unassembled WGS sequence"/>
</dbReference>
<protein>
    <submittedName>
        <fullName evidence="1">Uncharacterized protein</fullName>
    </submittedName>
</protein>
<dbReference type="AlphaFoldDB" id="A0A3M2YIG4"/>
<organism evidence="1 2">
    <name type="scientific">Pseudomonas syringae pv. maculicola</name>
    <dbReference type="NCBI Taxonomy" id="59511"/>
    <lineage>
        <taxon>Bacteria</taxon>
        <taxon>Pseudomonadati</taxon>
        <taxon>Pseudomonadota</taxon>
        <taxon>Gammaproteobacteria</taxon>
        <taxon>Pseudomonadales</taxon>
        <taxon>Pseudomonadaceae</taxon>
        <taxon>Pseudomonas</taxon>
    </lineage>
</organism>
<accession>A0A3M2YIG4</accession>
<evidence type="ECO:0000313" key="2">
    <source>
        <dbReference type="Proteomes" id="UP000282378"/>
    </source>
</evidence>
<reference evidence="1 2" key="1">
    <citation type="submission" date="2018-08" db="EMBL/GenBank/DDBJ databases">
        <title>Recombination of ecologically and evolutionarily significant loci maintains genetic cohesion in the Pseudomonas syringae species complex.</title>
        <authorList>
            <person name="Dillon M."/>
            <person name="Thakur S."/>
            <person name="Almeida R.N.D."/>
            <person name="Weir B.S."/>
            <person name="Guttman D.S."/>
        </authorList>
    </citation>
    <scope>NUCLEOTIDE SEQUENCE [LARGE SCALE GENOMIC DNA]</scope>
    <source>
        <strain evidence="1 2">88_10</strain>
    </source>
</reference>
<dbReference type="EMBL" id="RBNL01002278">
    <property type="protein sequence ID" value="RML75742.1"/>
    <property type="molecule type" value="Genomic_DNA"/>
</dbReference>